<dbReference type="Pfam" id="PF00005">
    <property type="entry name" value="ABC_tran"/>
    <property type="match status" value="1"/>
</dbReference>
<evidence type="ECO:0000256" key="6">
    <source>
        <dbReference type="ARBA" id="ARBA00066388"/>
    </source>
</evidence>
<evidence type="ECO:0000313" key="9">
    <source>
        <dbReference type="EMBL" id="ANY66880.1"/>
    </source>
</evidence>
<dbReference type="GO" id="GO:0043190">
    <property type="term" value="C:ATP-binding cassette (ABC) transporter complex"/>
    <property type="evidence" value="ECO:0007669"/>
    <property type="project" value="InterPro"/>
</dbReference>
<sequence length="324" mass="36243">MGHIVMNHLEKSFGAVQALRPSSLSIAKGSFTTLLGPSGCGKTTLLRMLAGLETPDGGEIHVNGECYYSKVKRINKPAHQRQFGMVFQDFALWPHMTVFENVAFGLRAAGMKAGLQEAVLGALQTVRLGGMEKRYPHQLSGGQQQRVAFARAIVMKPQLVLFDEPLSALDALLRDEMRAELLHLVKEAGVTALYVTHDQTEAMSMSDEVVVLQGGEILQQGTPEQIYSAPEHPFVARFIGKSNWLMKDKWMLRPEHVRFREADAEDHRFEAEVRHASYMGDRYEVELEMQENLGIWTAYSPSRLLVGDKVQVYASPEHVHEVVS</sequence>
<dbReference type="EC" id="7.6.2.9" evidence="6"/>
<dbReference type="GO" id="GO:0016887">
    <property type="term" value="F:ATP hydrolysis activity"/>
    <property type="evidence" value="ECO:0007669"/>
    <property type="project" value="InterPro"/>
</dbReference>
<dbReference type="SUPFAM" id="SSF52540">
    <property type="entry name" value="P-loop containing nucleoside triphosphate hydrolases"/>
    <property type="match status" value="1"/>
</dbReference>
<evidence type="ECO:0000256" key="2">
    <source>
        <dbReference type="ARBA" id="ARBA00022741"/>
    </source>
</evidence>
<dbReference type="InterPro" id="IPR003439">
    <property type="entry name" value="ABC_transporter-like_ATP-bd"/>
</dbReference>
<dbReference type="GO" id="GO:0015418">
    <property type="term" value="F:ABC-type quaternary ammonium compound transporting activity"/>
    <property type="evidence" value="ECO:0007669"/>
    <property type="project" value="UniProtKB-EC"/>
</dbReference>
<accession>A0A1B2DGN5</accession>
<gene>
    <name evidence="9" type="ORF">BBD42_10675</name>
</gene>
<dbReference type="InterPro" id="IPR050093">
    <property type="entry name" value="ABC_SmlMolc_Importer"/>
</dbReference>
<dbReference type="InterPro" id="IPR027417">
    <property type="entry name" value="P-loop_NTPase"/>
</dbReference>
<dbReference type="GO" id="GO:0005524">
    <property type="term" value="F:ATP binding"/>
    <property type="evidence" value="ECO:0007669"/>
    <property type="project" value="UniProtKB-KW"/>
</dbReference>
<dbReference type="Gene3D" id="3.40.50.300">
    <property type="entry name" value="P-loop containing nucleotide triphosphate hydrolases"/>
    <property type="match status" value="1"/>
</dbReference>
<keyword evidence="1" id="KW-0813">Transport</keyword>
<dbReference type="InterPro" id="IPR013611">
    <property type="entry name" value="Transp-assoc_OB_typ2"/>
</dbReference>
<name>A0A1B2DGN5_9BACL</name>
<keyword evidence="3 9" id="KW-0067">ATP-binding</keyword>
<dbReference type="RefSeq" id="WP_099518166.1">
    <property type="nucleotide sequence ID" value="NZ_CP016808.1"/>
</dbReference>
<dbReference type="FunFam" id="3.40.50.300:FF:000425">
    <property type="entry name" value="Probable ABC transporter, ATP-binding subunit"/>
    <property type="match status" value="1"/>
</dbReference>
<dbReference type="InterPro" id="IPR003593">
    <property type="entry name" value="AAA+_ATPase"/>
</dbReference>
<dbReference type="PROSITE" id="PS50893">
    <property type="entry name" value="ABC_TRANSPORTER_2"/>
    <property type="match status" value="1"/>
</dbReference>
<evidence type="ECO:0000256" key="7">
    <source>
        <dbReference type="ARBA" id="ARBA00070305"/>
    </source>
</evidence>
<proteinExistence type="predicted"/>
<evidence type="ECO:0000256" key="5">
    <source>
        <dbReference type="ARBA" id="ARBA00063934"/>
    </source>
</evidence>
<protein>
    <recommendedName>
        <fullName evidence="7">Carnitine transport ATP-binding protein OpuCA</fullName>
        <ecNumber evidence="6">7.6.2.9</ecNumber>
    </recommendedName>
</protein>
<dbReference type="InterPro" id="IPR017871">
    <property type="entry name" value="ABC_transporter-like_CS"/>
</dbReference>
<dbReference type="SMART" id="SM00382">
    <property type="entry name" value="AAA"/>
    <property type="match status" value="1"/>
</dbReference>
<dbReference type="SUPFAM" id="SSF50331">
    <property type="entry name" value="MOP-like"/>
    <property type="match status" value="1"/>
</dbReference>
<dbReference type="Pfam" id="PF08402">
    <property type="entry name" value="TOBE_2"/>
    <property type="match status" value="1"/>
</dbReference>
<organism evidence="9">
    <name type="scientific">Paenibacillus sp. BIHB 4019</name>
    <dbReference type="NCBI Taxonomy" id="1870819"/>
    <lineage>
        <taxon>Bacteria</taxon>
        <taxon>Bacillati</taxon>
        <taxon>Bacillota</taxon>
        <taxon>Bacilli</taxon>
        <taxon>Bacillales</taxon>
        <taxon>Paenibacillaceae</taxon>
        <taxon>Paenibacillus</taxon>
    </lineage>
</organism>
<reference evidence="9" key="1">
    <citation type="submission" date="2016-08" db="EMBL/GenBank/DDBJ databases">
        <title>Complete Genome Seqeunce of Paenibacillus sp. BIHB 4019 from tea rhizoplane.</title>
        <authorList>
            <person name="Thakur R."/>
            <person name="Swarnkar M.K."/>
            <person name="Gulati A."/>
        </authorList>
    </citation>
    <scope>NUCLEOTIDE SEQUENCE [LARGE SCALE GENOMIC DNA]</scope>
    <source>
        <strain evidence="9">BIHB4019</strain>
    </source>
</reference>
<evidence type="ECO:0000256" key="1">
    <source>
        <dbReference type="ARBA" id="ARBA00022448"/>
    </source>
</evidence>
<keyword evidence="2" id="KW-0547">Nucleotide-binding</keyword>
<comment type="catalytic activity">
    <reaction evidence="4">
        <text>a quaternary ammonium(out) + ATP + H2O = a quaternary ammonium(in) + ADP + phosphate + H(+)</text>
        <dbReference type="Rhea" id="RHEA:11036"/>
        <dbReference type="ChEBI" id="CHEBI:15377"/>
        <dbReference type="ChEBI" id="CHEBI:15378"/>
        <dbReference type="ChEBI" id="CHEBI:30616"/>
        <dbReference type="ChEBI" id="CHEBI:35267"/>
        <dbReference type="ChEBI" id="CHEBI:43474"/>
        <dbReference type="ChEBI" id="CHEBI:456216"/>
        <dbReference type="EC" id="7.6.2.9"/>
    </reaction>
</comment>
<dbReference type="PROSITE" id="PS00211">
    <property type="entry name" value="ABC_TRANSPORTER_1"/>
    <property type="match status" value="1"/>
</dbReference>
<dbReference type="PANTHER" id="PTHR42781">
    <property type="entry name" value="SPERMIDINE/PUTRESCINE IMPORT ATP-BINDING PROTEIN POTA"/>
    <property type="match status" value="1"/>
</dbReference>
<dbReference type="PANTHER" id="PTHR42781:SF4">
    <property type="entry name" value="SPERMIDINE_PUTRESCINE IMPORT ATP-BINDING PROTEIN POTA"/>
    <property type="match status" value="1"/>
</dbReference>
<comment type="subunit">
    <text evidence="5">The complex is composed of two ATP-binding proteins (OpuCA), two transmembrane proteins (OpuCB and OpuCD) and a solute-binding protein (OpuCC).</text>
</comment>
<evidence type="ECO:0000259" key="8">
    <source>
        <dbReference type="PROSITE" id="PS50893"/>
    </source>
</evidence>
<feature type="domain" description="ABC transporter" evidence="8">
    <location>
        <begin position="4"/>
        <end position="239"/>
    </location>
</feature>
<dbReference type="AlphaFoldDB" id="A0A1B2DGN5"/>
<dbReference type="EMBL" id="CP016808">
    <property type="protein sequence ID" value="ANY66880.1"/>
    <property type="molecule type" value="Genomic_DNA"/>
</dbReference>
<evidence type="ECO:0000256" key="4">
    <source>
        <dbReference type="ARBA" id="ARBA00052482"/>
    </source>
</evidence>
<dbReference type="InterPro" id="IPR008995">
    <property type="entry name" value="Mo/tungstate-bd_C_term_dom"/>
</dbReference>
<evidence type="ECO:0000256" key="3">
    <source>
        <dbReference type="ARBA" id="ARBA00022840"/>
    </source>
</evidence>